<evidence type="ECO:0000256" key="2">
    <source>
        <dbReference type="ARBA" id="ARBA00022679"/>
    </source>
</evidence>
<dbReference type="CDD" id="cd02440">
    <property type="entry name" value="AdoMet_MTases"/>
    <property type="match status" value="1"/>
</dbReference>
<keyword evidence="1 4" id="KW-0489">Methyltransferase</keyword>
<sequence length="268" mass="28841">MSDEVARIAAMFDALAPTYDTTGVIFFGPIADGLIEILRPGPGQRILDLGCGRGAVLARLAPTVDTAVGIDISPEMVARSRAAFAPWPNIRVEVGDARDPDPQLGLFNAVTASLVLFFLPDPVAALRRWRDRLTTGGRCVISIFGAPGAAWQAVDEVFLPYLPAQLRDARTAGPLSPSSPDSTVEQLFTAAGYTDVHTVARPLDTRFAGIEQWEQFSWSTGQRAMWLAVPEPERPAVRATVTDILRSSPHPDGGYVLSQTVRYISGVA</sequence>
<dbReference type="EMBL" id="FZNR01000036">
    <property type="protein sequence ID" value="SNT07383.1"/>
    <property type="molecule type" value="Genomic_DNA"/>
</dbReference>
<feature type="domain" description="Methyltransferase" evidence="3">
    <location>
        <begin position="46"/>
        <end position="137"/>
    </location>
</feature>
<dbReference type="Gene3D" id="3.40.50.150">
    <property type="entry name" value="Vaccinia Virus protein VP39"/>
    <property type="match status" value="1"/>
</dbReference>
<evidence type="ECO:0000313" key="4">
    <source>
        <dbReference type="EMBL" id="SNT07383.1"/>
    </source>
</evidence>
<dbReference type="AlphaFoldDB" id="A0A239JPV3"/>
<dbReference type="InterPro" id="IPR029063">
    <property type="entry name" value="SAM-dependent_MTases_sf"/>
</dbReference>
<reference evidence="4 5" key="1">
    <citation type="submission" date="2017-06" db="EMBL/GenBank/DDBJ databases">
        <authorList>
            <person name="Kim H.J."/>
            <person name="Triplett B.A."/>
        </authorList>
    </citation>
    <scope>NUCLEOTIDE SEQUENCE [LARGE SCALE GENOMIC DNA]</scope>
    <source>
        <strain evidence="4 5">DSM 43151</strain>
    </source>
</reference>
<dbReference type="Pfam" id="PF13649">
    <property type="entry name" value="Methyltransf_25"/>
    <property type="match status" value="1"/>
</dbReference>
<dbReference type="PANTHER" id="PTHR43861">
    <property type="entry name" value="TRANS-ACONITATE 2-METHYLTRANSFERASE-RELATED"/>
    <property type="match status" value="1"/>
</dbReference>
<organism evidence="4 5">
    <name type="scientific">Actinoplanes regularis</name>
    <dbReference type="NCBI Taxonomy" id="52697"/>
    <lineage>
        <taxon>Bacteria</taxon>
        <taxon>Bacillati</taxon>
        <taxon>Actinomycetota</taxon>
        <taxon>Actinomycetes</taxon>
        <taxon>Micromonosporales</taxon>
        <taxon>Micromonosporaceae</taxon>
        <taxon>Actinoplanes</taxon>
    </lineage>
</organism>
<keyword evidence="2 4" id="KW-0808">Transferase</keyword>
<proteinExistence type="predicted"/>
<dbReference type="OrthoDB" id="9777638at2"/>
<dbReference type="SUPFAM" id="SSF53335">
    <property type="entry name" value="S-adenosyl-L-methionine-dependent methyltransferases"/>
    <property type="match status" value="1"/>
</dbReference>
<evidence type="ECO:0000313" key="5">
    <source>
        <dbReference type="Proteomes" id="UP000198415"/>
    </source>
</evidence>
<name>A0A239JPV3_9ACTN</name>
<keyword evidence="5" id="KW-1185">Reference proteome</keyword>
<dbReference type="GO" id="GO:0032259">
    <property type="term" value="P:methylation"/>
    <property type="evidence" value="ECO:0007669"/>
    <property type="project" value="UniProtKB-KW"/>
</dbReference>
<gene>
    <name evidence="4" type="ORF">SAMN06264365_13664</name>
</gene>
<evidence type="ECO:0000259" key="3">
    <source>
        <dbReference type="Pfam" id="PF13649"/>
    </source>
</evidence>
<accession>A0A239JPV3</accession>
<protein>
    <submittedName>
        <fullName evidence="4">Methyltransferase domain-containing protein</fullName>
    </submittedName>
</protein>
<dbReference type="PANTHER" id="PTHR43861:SF1">
    <property type="entry name" value="TRANS-ACONITATE 2-METHYLTRANSFERASE"/>
    <property type="match status" value="1"/>
</dbReference>
<dbReference type="Proteomes" id="UP000198415">
    <property type="component" value="Unassembled WGS sequence"/>
</dbReference>
<dbReference type="GO" id="GO:0008168">
    <property type="term" value="F:methyltransferase activity"/>
    <property type="evidence" value="ECO:0007669"/>
    <property type="project" value="UniProtKB-KW"/>
</dbReference>
<dbReference type="InterPro" id="IPR041698">
    <property type="entry name" value="Methyltransf_25"/>
</dbReference>
<dbReference type="RefSeq" id="WP_089299031.1">
    <property type="nucleotide sequence ID" value="NZ_BOMU01000126.1"/>
</dbReference>
<evidence type="ECO:0000256" key="1">
    <source>
        <dbReference type="ARBA" id="ARBA00022603"/>
    </source>
</evidence>